<evidence type="ECO:0000313" key="7">
    <source>
        <dbReference type="EMBL" id="KAJ1920285.1"/>
    </source>
</evidence>
<dbReference type="AlphaFoldDB" id="A0A9W8A084"/>
<dbReference type="OrthoDB" id="203099at2759"/>
<dbReference type="PROSITE" id="PS51257">
    <property type="entry name" value="PROKAR_LIPOPROTEIN"/>
    <property type="match status" value="1"/>
</dbReference>
<keyword evidence="8" id="KW-1185">Reference proteome</keyword>
<evidence type="ECO:0000256" key="5">
    <source>
        <dbReference type="ARBA" id="ARBA00023136"/>
    </source>
</evidence>
<organism evidence="7 8">
    <name type="scientific">Mycoemilia scoparia</name>
    <dbReference type="NCBI Taxonomy" id="417184"/>
    <lineage>
        <taxon>Eukaryota</taxon>
        <taxon>Fungi</taxon>
        <taxon>Fungi incertae sedis</taxon>
        <taxon>Zoopagomycota</taxon>
        <taxon>Kickxellomycotina</taxon>
        <taxon>Kickxellomycetes</taxon>
        <taxon>Kickxellales</taxon>
        <taxon>Kickxellaceae</taxon>
        <taxon>Mycoemilia</taxon>
    </lineage>
</organism>
<comment type="caution">
    <text evidence="7">The sequence shown here is derived from an EMBL/GenBank/DDBJ whole genome shotgun (WGS) entry which is preliminary data.</text>
</comment>
<evidence type="ECO:0000256" key="6">
    <source>
        <dbReference type="SAM" id="Phobius"/>
    </source>
</evidence>
<keyword evidence="5 6" id="KW-0472">Membrane</keyword>
<protein>
    <submittedName>
        <fullName evidence="7">LMBR1 domain-containing protein 2</fullName>
    </submittedName>
</protein>
<keyword evidence="3 6" id="KW-0812">Transmembrane</keyword>
<dbReference type="PANTHER" id="PTHR21355:SF0">
    <property type="entry name" value="G-PROTEIN COUPLED RECEPTOR-ASSOCIATED PROTEIN LMBRD2"/>
    <property type="match status" value="1"/>
</dbReference>
<reference evidence="7" key="1">
    <citation type="submission" date="2022-07" db="EMBL/GenBank/DDBJ databases">
        <title>Phylogenomic reconstructions and comparative analyses of Kickxellomycotina fungi.</title>
        <authorList>
            <person name="Reynolds N.K."/>
            <person name="Stajich J.E."/>
            <person name="Barry K."/>
            <person name="Grigoriev I.V."/>
            <person name="Crous P."/>
            <person name="Smith M.E."/>
        </authorList>
    </citation>
    <scope>NUCLEOTIDE SEQUENCE</scope>
    <source>
        <strain evidence="7">NBRC 100468</strain>
    </source>
</reference>
<evidence type="ECO:0000256" key="2">
    <source>
        <dbReference type="ARBA" id="ARBA00010487"/>
    </source>
</evidence>
<name>A0A9W8A084_9FUNG</name>
<dbReference type="InterPro" id="IPR006876">
    <property type="entry name" value="LMBR1-like_membr_prot"/>
</dbReference>
<evidence type="ECO:0000256" key="1">
    <source>
        <dbReference type="ARBA" id="ARBA00004141"/>
    </source>
</evidence>
<evidence type="ECO:0000256" key="4">
    <source>
        <dbReference type="ARBA" id="ARBA00022989"/>
    </source>
</evidence>
<sequence length="183" mass="21397">MVPVDRGLIAFLMAAANFWGLLLVIVFMGCGLVAIPRKLWSLSDRKKQLKSYPDRLMRLKDKLEDAQFDLDDTLKEAKVMALKFPQTRISNISRPNNGREHGATNYDISEAAMIKLNNKTKMVVRKERKYRWKLYRALQDAVFCLDLVESQKDSNKTLEFSLYPYSEWTMRYRKLGKCHNNQI</sequence>
<dbReference type="Pfam" id="PF04791">
    <property type="entry name" value="LMBR1"/>
    <property type="match status" value="1"/>
</dbReference>
<gene>
    <name evidence="7" type="primary">LMBRD2</name>
    <name evidence="7" type="ORF">H4219_001398</name>
</gene>
<accession>A0A9W8A084</accession>
<dbReference type="PANTHER" id="PTHR21355">
    <property type="entry name" value="G-PROTEIN COUPLED RECEPTOR-ASSOCIATED PROTEIN LMBRD2"/>
    <property type="match status" value="1"/>
</dbReference>
<feature type="transmembrane region" description="Helical" evidence="6">
    <location>
        <begin position="12"/>
        <end position="35"/>
    </location>
</feature>
<keyword evidence="4 6" id="KW-1133">Transmembrane helix</keyword>
<comment type="similarity">
    <text evidence="2">Belongs to the LIMR family.</text>
</comment>
<evidence type="ECO:0000313" key="8">
    <source>
        <dbReference type="Proteomes" id="UP001150538"/>
    </source>
</evidence>
<dbReference type="GO" id="GO:0016020">
    <property type="term" value="C:membrane"/>
    <property type="evidence" value="ECO:0007669"/>
    <property type="project" value="UniProtKB-SubCell"/>
</dbReference>
<comment type="subcellular location">
    <subcellularLocation>
        <location evidence="1">Membrane</location>
        <topology evidence="1">Multi-pass membrane protein</topology>
    </subcellularLocation>
</comment>
<dbReference type="EMBL" id="JANBPU010000015">
    <property type="protein sequence ID" value="KAJ1920285.1"/>
    <property type="molecule type" value="Genomic_DNA"/>
</dbReference>
<proteinExistence type="inferred from homology"/>
<dbReference type="Proteomes" id="UP001150538">
    <property type="component" value="Unassembled WGS sequence"/>
</dbReference>
<evidence type="ECO:0000256" key="3">
    <source>
        <dbReference type="ARBA" id="ARBA00022692"/>
    </source>
</evidence>
<dbReference type="InterPro" id="IPR051584">
    <property type="entry name" value="GPCR-associated_LMBR1"/>
</dbReference>